<dbReference type="InterPro" id="IPR042176">
    <property type="entry name" value="Pantoate_ligase_C"/>
</dbReference>
<evidence type="ECO:0000256" key="8">
    <source>
        <dbReference type="ARBA" id="ARBA00048258"/>
    </source>
</evidence>
<dbReference type="FunFam" id="3.30.1300.10:FF:000001">
    <property type="entry name" value="Pantothenate synthetase"/>
    <property type="match status" value="1"/>
</dbReference>
<protein>
    <recommendedName>
        <fullName evidence="3">pantoate--beta-alanine ligase (AMP-forming)</fullName>
        <ecNumber evidence="3">6.3.2.1</ecNumber>
    </recommendedName>
</protein>
<dbReference type="GO" id="GO:0005829">
    <property type="term" value="C:cytosol"/>
    <property type="evidence" value="ECO:0007669"/>
    <property type="project" value="TreeGrafter"/>
</dbReference>
<dbReference type="Gene3D" id="3.40.50.620">
    <property type="entry name" value="HUPs"/>
    <property type="match status" value="1"/>
</dbReference>
<dbReference type="GO" id="GO:0004592">
    <property type="term" value="F:pantoate-beta-alanine ligase activity"/>
    <property type="evidence" value="ECO:0007669"/>
    <property type="project" value="UniProtKB-EC"/>
</dbReference>
<evidence type="ECO:0000256" key="7">
    <source>
        <dbReference type="ARBA" id="ARBA00022840"/>
    </source>
</evidence>
<keyword evidence="6" id="KW-0547">Nucleotide-binding</keyword>
<feature type="non-terminal residue" evidence="9">
    <location>
        <position position="1"/>
    </location>
</feature>
<dbReference type="EMBL" id="AJWY01012051">
    <property type="protein sequence ID" value="EKC51041.1"/>
    <property type="molecule type" value="Genomic_DNA"/>
</dbReference>
<dbReference type="PANTHER" id="PTHR21299">
    <property type="entry name" value="CYTIDYLATE KINASE/PANTOATE-BETA-ALANINE LIGASE"/>
    <property type="match status" value="1"/>
</dbReference>
<evidence type="ECO:0000256" key="1">
    <source>
        <dbReference type="ARBA" id="ARBA00004990"/>
    </source>
</evidence>
<evidence type="ECO:0000256" key="5">
    <source>
        <dbReference type="ARBA" id="ARBA00022655"/>
    </source>
</evidence>
<evidence type="ECO:0000256" key="4">
    <source>
        <dbReference type="ARBA" id="ARBA00022598"/>
    </source>
</evidence>
<evidence type="ECO:0000256" key="3">
    <source>
        <dbReference type="ARBA" id="ARBA00012219"/>
    </source>
</evidence>
<dbReference type="GO" id="GO:0015940">
    <property type="term" value="P:pantothenate biosynthetic process"/>
    <property type="evidence" value="ECO:0007669"/>
    <property type="project" value="UniProtKB-UniPathway"/>
</dbReference>
<dbReference type="InterPro" id="IPR003721">
    <property type="entry name" value="Pantoate_ligase"/>
</dbReference>
<gene>
    <name evidence="9" type="ORF">LEA_17603</name>
</gene>
<dbReference type="Gene3D" id="3.30.1300.10">
    <property type="entry name" value="Pantoate-beta-alanine ligase, C-terminal domain"/>
    <property type="match status" value="1"/>
</dbReference>
<dbReference type="AlphaFoldDB" id="K1SUX2"/>
<dbReference type="GO" id="GO:0005524">
    <property type="term" value="F:ATP binding"/>
    <property type="evidence" value="ECO:0007669"/>
    <property type="project" value="UniProtKB-KW"/>
</dbReference>
<dbReference type="EC" id="6.3.2.1" evidence="3"/>
<dbReference type="UniPathway" id="UPA00028">
    <property type="reaction ID" value="UER00005"/>
</dbReference>
<evidence type="ECO:0000256" key="2">
    <source>
        <dbReference type="ARBA" id="ARBA00009256"/>
    </source>
</evidence>
<evidence type="ECO:0000256" key="6">
    <source>
        <dbReference type="ARBA" id="ARBA00022741"/>
    </source>
</evidence>
<comment type="pathway">
    <text evidence="1">Cofactor biosynthesis; (R)-pantothenate biosynthesis; (R)-pantothenate from (R)-pantoate and beta-alanine: step 1/1.</text>
</comment>
<reference evidence="9" key="1">
    <citation type="journal article" date="2013" name="Environ. Microbiol.">
        <title>Microbiota from the distal guts of lean and obese adolescents exhibit partial functional redundancy besides clear differences in community structure.</title>
        <authorList>
            <person name="Ferrer M."/>
            <person name="Ruiz A."/>
            <person name="Lanza F."/>
            <person name="Haange S.B."/>
            <person name="Oberbach A."/>
            <person name="Till H."/>
            <person name="Bargiela R."/>
            <person name="Campoy C."/>
            <person name="Segura M.T."/>
            <person name="Richter M."/>
            <person name="von Bergen M."/>
            <person name="Seifert J."/>
            <person name="Suarez A."/>
        </authorList>
    </citation>
    <scope>NUCLEOTIDE SEQUENCE</scope>
</reference>
<keyword evidence="4 9" id="KW-0436">Ligase</keyword>
<keyword evidence="5" id="KW-0566">Pantothenate biosynthesis</keyword>
<name>K1SUX2_9ZZZZ</name>
<sequence length="171" mass="18978">SLSEELCGKSRPIHFRGVGTVVSKLFNIVNPDRAYFGQKDAQQLAIIKRMVRDLNFDIEIVGCPIVREEDGLAKSSRNTYLSKDERKAALILSKAVKLGEDMAKAGEKDTDKIVSEMIKLIETEPMAKIDYVQAVDAVSVKPVKEMTAPVLVAMAVYIGKTRLIDNFIYEG</sequence>
<comment type="caution">
    <text evidence="9">The sequence shown here is derived from an EMBL/GenBank/DDBJ whole genome shotgun (WGS) entry which is preliminary data.</text>
</comment>
<organism evidence="9">
    <name type="scientific">human gut metagenome</name>
    <dbReference type="NCBI Taxonomy" id="408170"/>
    <lineage>
        <taxon>unclassified sequences</taxon>
        <taxon>metagenomes</taxon>
        <taxon>organismal metagenomes</taxon>
    </lineage>
</organism>
<dbReference type="PANTHER" id="PTHR21299:SF1">
    <property type="entry name" value="PANTOATE--BETA-ALANINE LIGASE"/>
    <property type="match status" value="1"/>
</dbReference>
<accession>K1SUX2</accession>
<keyword evidence="7" id="KW-0067">ATP-binding</keyword>
<comment type="similarity">
    <text evidence="2">Belongs to the pantothenate synthetase family.</text>
</comment>
<proteinExistence type="inferred from homology"/>
<dbReference type="SUPFAM" id="SSF52374">
    <property type="entry name" value="Nucleotidylyl transferase"/>
    <property type="match status" value="1"/>
</dbReference>
<evidence type="ECO:0000313" key="9">
    <source>
        <dbReference type="EMBL" id="EKC51041.1"/>
    </source>
</evidence>
<dbReference type="InterPro" id="IPR014729">
    <property type="entry name" value="Rossmann-like_a/b/a_fold"/>
</dbReference>
<dbReference type="Pfam" id="PF02569">
    <property type="entry name" value="Pantoate_ligase"/>
    <property type="match status" value="1"/>
</dbReference>
<comment type="catalytic activity">
    <reaction evidence="8">
        <text>(R)-pantoate + beta-alanine + ATP = (R)-pantothenate + AMP + diphosphate + H(+)</text>
        <dbReference type="Rhea" id="RHEA:10912"/>
        <dbReference type="ChEBI" id="CHEBI:15378"/>
        <dbReference type="ChEBI" id="CHEBI:15980"/>
        <dbReference type="ChEBI" id="CHEBI:29032"/>
        <dbReference type="ChEBI" id="CHEBI:30616"/>
        <dbReference type="ChEBI" id="CHEBI:33019"/>
        <dbReference type="ChEBI" id="CHEBI:57966"/>
        <dbReference type="ChEBI" id="CHEBI:456215"/>
        <dbReference type="EC" id="6.3.2.1"/>
    </reaction>
</comment>